<accession>A0A829VVG0</accession>
<comment type="caution">
    <text evidence="1">The sequence shown here is derived from an EMBL/GenBank/DDBJ whole genome shotgun (WGS) entry which is preliminary data.</text>
</comment>
<gene>
    <name evidence="1" type="ORF">Ccl03g_19820</name>
</gene>
<dbReference type="AlphaFoldDB" id="A0A829VVG0"/>
<evidence type="ECO:0000313" key="2">
    <source>
        <dbReference type="Proteomes" id="UP000315200"/>
    </source>
</evidence>
<sequence>MSAVWALQGVVPHGKKEKLTPGVEIEENPVFGFWDCFMELVVNLPVSGIKSIVPGHLEVFFRYMQNEQLNEINGRKSLLHKRVVFMLIVMESHHLPIVGINPGKSNDRAAKITADIFNNGFWVAEIGHGINVESISVPMVNGGFHLFKRGTDAFFQFI</sequence>
<evidence type="ECO:0000313" key="1">
    <source>
        <dbReference type="EMBL" id="GEA36269.1"/>
    </source>
</evidence>
<proteinExistence type="predicted"/>
<reference evidence="1 2" key="1">
    <citation type="submission" date="2019-06" db="EMBL/GenBank/DDBJ databases">
        <title>Draft genome sequence of [Clostridium] clostridioforme NBRC 113352.</title>
        <authorList>
            <person name="Miura T."/>
            <person name="Furukawa M."/>
            <person name="Shimamura M."/>
            <person name="Ohyama Y."/>
            <person name="Yamazoe A."/>
            <person name="Kawasaki H."/>
        </authorList>
    </citation>
    <scope>NUCLEOTIDE SEQUENCE [LARGE SCALE GENOMIC DNA]</scope>
    <source>
        <strain evidence="1 2">NBRC 113352</strain>
    </source>
</reference>
<organism evidence="1 2">
    <name type="scientific">Enterocloster clostridioformis</name>
    <dbReference type="NCBI Taxonomy" id="1531"/>
    <lineage>
        <taxon>Bacteria</taxon>
        <taxon>Bacillati</taxon>
        <taxon>Bacillota</taxon>
        <taxon>Clostridia</taxon>
        <taxon>Lachnospirales</taxon>
        <taxon>Lachnospiraceae</taxon>
        <taxon>Enterocloster</taxon>
    </lineage>
</organism>
<name>A0A829VVG0_9FIRM</name>
<dbReference type="Proteomes" id="UP000315200">
    <property type="component" value="Unassembled WGS sequence"/>
</dbReference>
<protein>
    <submittedName>
        <fullName evidence="1">Uncharacterized protein</fullName>
    </submittedName>
</protein>
<dbReference type="EMBL" id="BJLB01000001">
    <property type="protein sequence ID" value="GEA36269.1"/>
    <property type="molecule type" value="Genomic_DNA"/>
</dbReference>